<comment type="caution">
    <text evidence="5">The sequence shown here is derived from an EMBL/GenBank/DDBJ whole genome shotgun (WGS) entry which is preliminary data.</text>
</comment>
<dbReference type="EMBL" id="BDCX01000006">
    <property type="protein sequence ID" value="GAT67010.1"/>
    <property type="molecule type" value="Genomic_DNA"/>
</dbReference>
<feature type="transmembrane region" description="Helical" evidence="3">
    <location>
        <begin position="37"/>
        <end position="57"/>
    </location>
</feature>
<keyword evidence="2" id="KW-0378">Hydrolase</keyword>
<keyword evidence="3" id="KW-0472">Membrane</keyword>
<organism evidence="5 6">
    <name type="scientific">Planomonospora sphaerica</name>
    <dbReference type="NCBI Taxonomy" id="161355"/>
    <lineage>
        <taxon>Bacteria</taxon>
        <taxon>Bacillati</taxon>
        <taxon>Actinomycetota</taxon>
        <taxon>Actinomycetes</taxon>
        <taxon>Streptosporangiales</taxon>
        <taxon>Streptosporangiaceae</taxon>
        <taxon>Planomonospora</taxon>
    </lineage>
</organism>
<dbReference type="PANTHER" id="PTHR43037">
    <property type="entry name" value="UNNAMED PRODUCT-RELATED"/>
    <property type="match status" value="1"/>
</dbReference>
<evidence type="ECO:0000313" key="6">
    <source>
        <dbReference type="Proteomes" id="UP000077701"/>
    </source>
</evidence>
<evidence type="ECO:0000256" key="1">
    <source>
        <dbReference type="ARBA" id="ARBA00022729"/>
    </source>
</evidence>
<sequence>MATARAIGPRLRTTQIHAYGRQVHATDSKGNRVTRKFPLVLAALAVSLMAVGVLLGIRPAAAASLTRVTGFGNNPTNLNMYVYVPDRVAARPALLVMVHYCTGSAAGVFNSVGRDYVTAADRYGYVIVLPEATRSGQCFDVSTPAALTRNGGGDSTGIMSMVAYARQRYNVDPGRIVVSGFSSGAMMTNVLAAQYPDVFSAAAAFSGVPAGCFATTNGSLWNSQCSGGQLIKTAQQWGSQARAMYPGYTGRYPRMQLWHGTTDTTLAYANFGEEIKQWTNLNGVSQTPASTDSPRSGVTRTRYGGTGTQPAVEGLSFAGYGHSLPLDGMIPYALAFLGLDGTSPNPTLTPTPGGTSAIRNTGSGRCLDVSGASQANGAPVQIYDCHGQANQQWTSTAAGELRVYGGKCLDVNNHGTADGSSVIIWDCNGQNNQQWRLNTDGSITAVGAGKCLDVPSNTTANGTRLQIWSCNGAANQRWTRS</sequence>
<dbReference type="InterPro" id="IPR050955">
    <property type="entry name" value="Plant_Biomass_Hydrol_Est"/>
</dbReference>
<dbReference type="GO" id="GO:0005576">
    <property type="term" value="C:extracellular region"/>
    <property type="evidence" value="ECO:0007669"/>
    <property type="project" value="InterPro"/>
</dbReference>
<dbReference type="InterPro" id="IPR000772">
    <property type="entry name" value="Ricin_B_lectin"/>
</dbReference>
<dbReference type="InterPro" id="IPR010126">
    <property type="entry name" value="Esterase_phb"/>
</dbReference>
<dbReference type="CDD" id="cd23418">
    <property type="entry name" value="beta-trefoil_Ricin_XLN-like"/>
    <property type="match status" value="1"/>
</dbReference>
<keyword evidence="3" id="KW-0812">Transmembrane</keyword>
<keyword evidence="6" id="KW-1185">Reference proteome</keyword>
<reference evidence="6" key="2">
    <citation type="submission" date="2016-04" db="EMBL/GenBank/DDBJ databases">
        <title>Planomonospora sphaerica JCM9374 whole genome shotgun sequence.</title>
        <authorList>
            <person name="Suzuki T."/>
            <person name="Dohra H."/>
            <person name="Kodani S."/>
        </authorList>
    </citation>
    <scope>NUCLEOTIDE SEQUENCE [LARGE SCALE GENOMIC DNA]</scope>
    <source>
        <strain evidence="6">JCM 9374</strain>
    </source>
</reference>
<evidence type="ECO:0000256" key="2">
    <source>
        <dbReference type="ARBA" id="ARBA00022801"/>
    </source>
</evidence>
<feature type="domain" description="Ricin B lectin" evidence="4">
    <location>
        <begin position="355"/>
        <end position="481"/>
    </location>
</feature>
<protein>
    <submittedName>
        <fullName evidence="5">PHB depolymerase family esterase</fullName>
    </submittedName>
</protein>
<name>A0A171CP71_9ACTN</name>
<proteinExistence type="predicted"/>
<dbReference type="Pfam" id="PF10503">
    <property type="entry name" value="Esterase_PHB"/>
    <property type="match status" value="1"/>
</dbReference>
<evidence type="ECO:0000313" key="5">
    <source>
        <dbReference type="EMBL" id="GAT67010.1"/>
    </source>
</evidence>
<dbReference type="Proteomes" id="UP000077701">
    <property type="component" value="Unassembled WGS sequence"/>
</dbReference>
<dbReference type="AlphaFoldDB" id="A0A171CP71"/>
<dbReference type="SUPFAM" id="SSF53474">
    <property type="entry name" value="alpha/beta-Hydrolases"/>
    <property type="match status" value="2"/>
</dbReference>
<dbReference type="NCBIfam" id="NF035930">
    <property type="entry name" value="lectin_2"/>
    <property type="match status" value="1"/>
</dbReference>
<keyword evidence="1" id="KW-0732">Signal</keyword>
<dbReference type="InterPro" id="IPR035992">
    <property type="entry name" value="Ricin_B-like_lectins"/>
</dbReference>
<accession>A0A171CP71</accession>
<dbReference type="InterPro" id="IPR029058">
    <property type="entry name" value="AB_hydrolase_fold"/>
</dbReference>
<dbReference type="Gene3D" id="2.80.10.50">
    <property type="match status" value="1"/>
</dbReference>
<dbReference type="SUPFAM" id="SSF50370">
    <property type="entry name" value="Ricin B-like lectins"/>
    <property type="match status" value="1"/>
</dbReference>
<gene>
    <name evidence="5" type="ORF">PS9374_02663</name>
</gene>
<dbReference type="STRING" id="161355.PS9374_02663"/>
<evidence type="ECO:0000256" key="3">
    <source>
        <dbReference type="SAM" id="Phobius"/>
    </source>
</evidence>
<dbReference type="GO" id="GO:0016787">
    <property type="term" value="F:hydrolase activity"/>
    <property type="evidence" value="ECO:0007669"/>
    <property type="project" value="UniProtKB-KW"/>
</dbReference>
<reference evidence="5 6" key="1">
    <citation type="journal article" date="2016" name="Genome Announc.">
        <title>Draft Genome Sequence of Planomonospora sphaerica JCM9374, a Rare Actinomycete.</title>
        <authorList>
            <person name="Dohra H."/>
            <person name="Suzuki T."/>
            <person name="Inoue Y."/>
            <person name="Kodani S."/>
        </authorList>
    </citation>
    <scope>NUCLEOTIDE SEQUENCE [LARGE SCALE GENOMIC DNA]</scope>
    <source>
        <strain evidence="5 6">JCM 9374</strain>
    </source>
</reference>
<dbReference type="Pfam" id="PF00652">
    <property type="entry name" value="Ricin_B_lectin"/>
    <property type="match status" value="1"/>
</dbReference>
<dbReference type="PANTHER" id="PTHR43037:SF5">
    <property type="entry name" value="FERULOYL ESTERASE"/>
    <property type="match status" value="1"/>
</dbReference>
<keyword evidence="3" id="KW-1133">Transmembrane helix</keyword>
<dbReference type="SMART" id="SM00458">
    <property type="entry name" value="RICIN"/>
    <property type="match status" value="1"/>
</dbReference>
<dbReference type="PROSITE" id="PS50231">
    <property type="entry name" value="RICIN_B_LECTIN"/>
    <property type="match status" value="1"/>
</dbReference>
<dbReference type="NCBIfam" id="TIGR01840">
    <property type="entry name" value="esterase_phb"/>
    <property type="match status" value="1"/>
</dbReference>
<evidence type="ECO:0000259" key="4">
    <source>
        <dbReference type="SMART" id="SM00458"/>
    </source>
</evidence>
<dbReference type="Gene3D" id="3.40.50.1820">
    <property type="entry name" value="alpha/beta hydrolase"/>
    <property type="match status" value="1"/>
</dbReference>